<reference evidence="1 2" key="1">
    <citation type="journal article" date="2019" name="Commun. Biol.">
        <title>The bagworm genome reveals a unique fibroin gene that provides high tensile strength.</title>
        <authorList>
            <person name="Kono N."/>
            <person name="Nakamura H."/>
            <person name="Ohtoshi R."/>
            <person name="Tomita M."/>
            <person name="Numata K."/>
            <person name="Arakawa K."/>
        </authorList>
    </citation>
    <scope>NUCLEOTIDE SEQUENCE [LARGE SCALE GENOMIC DNA]</scope>
</reference>
<dbReference type="AlphaFoldDB" id="A0A4C1U5M9"/>
<organism evidence="1 2">
    <name type="scientific">Eumeta variegata</name>
    <name type="common">Bagworm moth</name>
    <name type="synonym">Eumeta japonica</name>
    <dbReference type="NCBI Taxonomy" id="151549"/>
    <lineage>
        <taxon>Eukaryota</taxon>
        <taxon>Metazoa</taxon>
        <taxon>Ecdysozoa</taxon>
        <taxon>Arthropoda</taxon>
        <taxon>Hexapoda</taxon>
        <taxon>Insecta</taxon>
        <taxon>Pterygota</taxon>
        <taxon>Neoptera</taxon>
        <taxon>Endopterygota</taxon>
        <taxon>Lepidoptera</taxon>
        <taxon>Glossata</taxon>
        <taxon>Ditrysia</taxon>
        <taxon>Tineoidea</taxon>
        <taxon>Psychidae</taxon>
        <taxon>Oiketicinae</taxon>
        <taxon>Eumeta</taxon>
    </lineage>
</organism>
<dbReference type="EMBL" id="BGZK01000130">
    <property type="protein sequence ID" value="GBP21631.1"/>
    <property type="molecule type" value="Genomic_DNA"/>
</dbReference>
<name>A0A4C1U5M9_EUMVA</name>
<evidence type="ECO:0000313" key="2">
    <source>
        <dbReference type="Proteomes" id="UP000299102"/>
    </source>
</evidence>
<comment type="caution">
    <text evidence="1">The sequence shown here is derived from an EMBL/GenBank/DDBJ whole genome shotgun (WGS) entry which is preliminary data.</text>
</comment>
<protein>
    <submittedName>
        <fullName evidence="1">Uncharacterized protein</fullName>
    </submittedName>
</protein>
<dbReference type="Proteomes" id="UP000299102">
    <property type="component" value="Unassembled WGS sequence"/>
</dbReference>
<keyword evidence="2" id="KW-1185">Reference proteome</keyword>
<accession>A0A4C1U5M9</accession>
<evidence type="ECO:0000313" key="1">
    <source>
        <dbReference type="EMBL" id="GBP21631.1"/>
    </source>
</evidence>
<gene>
    <name evidence="1" type="ORF">EVAR_9816_1</name>
</gene>
<sequence>MSVGDHRRPWIQAIPEKPPARCRPFWKENVLVTILRGYRRLQIFSKSKAVTTYTSSATPAFVIRVGAARLLYRRALTKWLDVLENYVLQNVHHQYINKEANEATSPLLNEAFSGLAMAQQADNVFLNNHSKQILKILSS</sequence>
<proteinExistence type="predicted"/>